<organism evidence="1 2">
    <name type="scientific">Pseudofulvibacter geojedonensis</name>
    <dbReference type="NCBI Taxonomy" id="1123758"/>
    <lineage>
        <taxon>Bacteria</taxon>
        <taxon>Pseudomonadati</taxon>
        <taxon>Bacteroidota</taxon>
        <taxon>Flavobacteriia</taxon>
        <taxon>Flavobacteriales</taxon>
        <taxon>Flavobacteriaceae</taxon>
        <taxon>Pseudofulvibacter</taxon>
    </lineage>
</organism>
<sequence>MKKLLTLIFFCLISISWGQTLLKGKVINPTDNDGIHVFNKTHQKYTITNQNGEFEIQAKVNDTIVFTAIQFKLKSVVLTEETIKEDLYVLLEEQLNELAEVYIGYKLTGNLAADAKNIKTEQKVDYSAQFEGLIIDIGPLPRDSQSEVENEALPKLNGGVNLMPLVTGLFKAIKGSKPQKKELVVNRPVLTVAYLKENFGERFLLLDLKLKEEDYQRFVDFCQVDMYSNNYFLADNKFMLVDRMLTLRKVFK</sequence>
<dbReference type="RefSeq" id="WP_377714121.1">
    <property type="nucleotide sequence ID" value="NZ_JBHTJM010000006.1"/>
</dbReference>
<name>A0ABW3I1I8_9FLAO</name>
<dbReference type="Proteomes" id="UP001596997">
    <property type="component" value="Unassembled WGS sequence"/>
</dbReference>
<protein>
    <submittedName>
        <fullName evidence="1">Carboxypeptidase-like regulatory domain-containing protein</fullName>
    </submittedName>
</protein>
<dbReference type="SUPFAM" id="SSF49464">
    <property type="entry name" value="Carboxypeptidase regulatory domain-like"/>
    <property type="match status" value="1"/>
</dbReference>
<dbReference type="EMBL" id="JBHTJM010000006">
    <property type="protein sequence ID" value="MFD0963422.1"/>
    <property type="molecule type" value="Genomic_DNA"/>
</dbReference>
<dbReference type="Pfam" id="PF13715">
    <property type="entry name" value="CarbopepD_reg_2"/>
    <property type="match status" value="1"/>
</dbReference>
<keyword evidence="2" id="KW-1185">Reference proteome</keyword>
<proteinExistence type="predicted"/>
<dbReference type="InterPro" id="IPR008969">
    <property type="entry name" value="CarboxyPept-like_regulatory"/>
</dbReference>
<accession>A0ABW3I1I8</accession>
<comment type="caution">
    <text evidence="1">The sequence shown here is derived from an EMBL/GenBank/DDBJ whole genome shotgun (WGS) entry which is preliminary data.</text>
</comment>
<evidence type="ECO:0000313" key="2">
    <source>
        <dbReference type="Proteomes" id="UP001596997"/>
    </source>
</evidence>
<evidence type="ECO:0000313" key="1">
    <source>
        <dbReference type="EMBL" id="MFD0963422.1"/>
    </source>
</evidence>
<gene>
    <name evidence="1" type="ORF">ACFQ1O_05365</name>
</gene>
<reference evidence="2" key="1">
    <citation type="journal article" date="2019" name="Int. J. Syst. Evol. Microbiol.">
        <title>The Global Catalogue of Microorganisms (GCM) 10K type strain sequencing project: providing services to taxonomists for standard genome sequencing and annotation.</title>
        <authorList>
            <consortium name="The Broad Institute Genomics Platform"/>
            <consortium name="The Broad Institute Genome Sequencing Center for Infectious Disease"/>
            <person name="Wu L."/>
            <person name="Ma J."/>
        </authorList>
    </citation>
    <scope>NUCLEOTIDE SEQUENCE [LARGE SCALE GENOMIC DNA]</scope>
    <source>
        <strain evidence="2">CCUG 62114</strain>
    </source>
</reference>